<evidence type="ECO:0000259" key="8">
    <source>
        <dbReference type="PROSITE" id="PS50174"/>
    </source>
</evidence>
<dbReference type="PANTHER" id="PTHR23329">
    <property type="entry name" value="TUFTELIN-INTERACTING PROTEIN 11-RELATED"/>
    <property type="match status" value="1"/>
</dbReference>
<dbReference type="AlphaFoldDB" id="A0A2S4PKZ7"/>
<evidence type="ECO:0000256" key="7">
    <source>
        <dbReference type="SAM" id="MobiDB-lite"/>
    </source>
</evidence>
<feature type="compositionally biased region" description="Basic and acidic residues" evidence="7">
    <location>
        <begin position="150"/>
        <end position="176"/>
    </location>
</feature>
<name>A0A2S4PKZ7_9PEZI</name>
<evidence type="ECO:0000313" key="10">
    <source>
        <dbReference type="Proteomes" id="UP000237438"/>
    </source>
</evidence>
<dbReference type="InterPro" id="IPR045211">
    <property type="entry name" value="TFP11/STIP/Ntr1"/>
</dbReference>
<feature type="region of interest" description="Disordered" evidence="7">
    <location>
        <begin position="110"/>
        <end position="176"/>
    </location>
</feature>
<evidence type="ECO:0000256" key="1">
    <source>
        <dbReference type="ARBA" id="ARBA00004123"/>
    </source>
</evidence>
<dbReference type="PANTHER" id="PTHR23329:SF1">
    <property type="entry name" value="TUFTELIN-INTERACTING PROTEIN 11"/>
    <property type="match status" value="1"/>
</dbReference>
<keyword evidence="4" id="KW-0747">Spliceosome</keyword>
<dbReference type="GO" id="GO:0000390">
    <property type="term" value="P:spliceosomal complex disassembly"/>
    <property type="evidence" value="ECO:0007669"/>
    <property type="project" value="InterPro"/>
</dbReference>
<dbReference type="Proteomes" id="UP000237438">
    <property type="component" value="Unassembled WGS sequence"/>
</dbReference>
<evidence type="ECO:0000256" key="3">
    <source>
        <dbReference type="ARBA" id="ARBA00022664"/>
    </source>
</evidence>
<dbReference type="Pfam" id="PF12457">
    <property type="entry name" value="TIP_N"/>
    <property type="match status" value="1"/>
</dbReference>
<feature type="region of interest" description="Disordered" evidence="7">
    <location>
        <begin position="217"/>
        <end position="278"/>
    </location>
</feature>
<dbReference type="SMART" id="SM00443">
    <property type="entry name" value="G_patch"/>
    <property type="match status" value="1"/>
</dbReference>
<comment type="similarity">
    <text evidence="2">Belongs to the TFP11/STIP family.</text>
</comment>
<feature type="compositionally biased region" description="Basic and acidic residues" evidence="7">
    <location>
        <begin position="220"/>
        <end position="234"/>
    </location>
</feature>
<evidence type="ECO:0000256" key="6">
    <source>
        <dbReference type="ARBA" id="ARBA00023242"/>
    </source>
</evidence>
<feature type="compositionally biased region" description="Polar residues" evidence="7">
    <location>
        <begin position="125"/>
        <end position="149"/>
    </location>
</feature>
<dbReference type="GO" id="GO:0003676">
    <property type="term" value="F:nucleic acid binding"/>
    <property type="evidence" value="ECO:0007669"/>
    <property type="project" value="InterPro"/>
</dbReference>
<dbReference type="InterPro" id="IPR000467">
    <property type="entry name" value="G_patch_dom"/>
</dbReference>
<dbReference type="GO" id="GO:0071008">
    <property type="term" value="C:U2-type post-mRNA release spliceosomal complex"/>
    <property type="evidence" value="ECO:0007669"/>
    <property type="project" value="TreeGrafter"/>
</dbReference>
<dbReference type="Pfam" id="PF01585">
    <property type="entry name" value="G-patch"/>
    <property type="match status" value="1"/>
</dbReference>
<feature type="compositionally biased region" description="Basic residues" evidence="7">
    <location>
        <begin position="269"/>
        <end position="278"/>
    </location>
</feature>
<gene>
    <name evidence="9" type="ORF">EPUL_006655</name>
</gene>
<comment type="caution">
    <text evidence="9">The sequence shown here is derived from an EMBL/GenBank/DDBJ whole genome shotgun (WGS) entry which is preliminary data.</text>
</comment>
<evidence type="ECO:0000256" key="4">
    <source>
        <dbReference type="ARBA" id="ARBA00022728"/>
    </source>
</evidence>
<keyword evidence="10" id="KW-1185">Reference proteome</keyword>
<proteinExistence type="inferred from homology"/>
<dbReference type="EMBL" id="PEDP01002403">
    <property type="protein sequence ID" value="POS82687.1"/>
    <property type="molecule type" value="Genomic_DNA"/>
</dbReference>
<dbReference type="OrthoDB" id="10264588at2759"/>
<dbReference type="STRING" id="225359.A0A2S4PKZ7"/>
<protein>
    <recommendedName>
        <fullName evidence="8">G-patch domain-containing protein</fullName>
    </recommendedName>
</protein>
<accession>A0A2S4PKZ7</accession>
<feature type="compositionally biased region" description="Basic and acidic residues" evidence="7">
    <location>
        <begin position="112"/>
        <end position="124"/>
    </location>
</feature>
<dbReference type="PROSITE" id="PS50174">
    <property type="entry name" value="G_PATCH"/>
    <property type="match status" value="1"/>
</dbReference>
<evidence type="ECO:0000256" key="2">
    <source>
        <dbReference type="ARBA" id="ARBA00010900"/>
    </source>
</evidence>
<keyword evidence="3" id="KW-0507">mRNA processing</keyword>
<sequence>MSSSESSDEFDNLSHTWHHNDENELGNFHPRKKRRIQRNSKEKAALGVFGSDSDDDGPRKKWNGISHLKRKGVEFVSTREHGINSEENKGLISRIDDIRQKESAELNQSVKFIEDNSKDNKDTRSNFPTYSQSFNGRYSVSTSTFSIPKNTDRSKHSLIDSDVSKKSHDNASIKPKESFAARMMAKMGYKNGEGLGKESQGRNSVIEVTLRPQGIGLGAIREKSKQEIDEERRQAKLRGTLSQSPGKDQNQIKSRKARSPDSDEENMGRPKKPQKPRFRTLAEVQSAAPGLQVPDSFTKILDMTTRGQGKLTSLAKIKSSITEHEVDECPERRKLAQRANNDLSAYIEEWKTLEKRKSQIKLAIRQQHENIEKEQLRYDDMQLLATKLDSFSQLVKDMRWDHMFEALESSTFMTGSESQNKVEEISKIAVAAVHPFLRQAVEQWDPLDDPKLGGVVPKLLRIRKALGVDINDKNSTLTHSTINTPFQQIHGKSCTAYESMIFKIIYPKILNSIERKWDVYDPMAVQNLLGAWEELLPSFLRYQIVNKVVVRKLNSAVSSWNPKHKKAHKLPHLWLFPWLQYLPVYHADPQNTNGLVSNIKRKFRQLVDSWDFHKGVVPGLHQWRDVLHASSKNDQWTPLIMNHVLPSMSKFLKNENNFMINPNDQAPFMSSLLGILEWQHIIKSRIVAQVIVESVFPLWHNVLYEWLILAGPNEEIGMWFEWWKNEVFPDEIKSTKIIQDEFDKGHEMIKQALDLGSHVADLLPAPKSHIQLPDLPIKQILSPVPQISDLNSLRDRVENWCAENDLQFLPEKKIFYHAGPLYRITAAGNGKNGALVFIKGDQIWALSKKGQELNEIEITWENTDSKDLLLGMAWHNVK</sequence>
<dbReference type="InterPro" id="IPR022783">
    <property type="entry name" value="GCFC_dom"/>
</dbReference>
<dbReference type="InterPro" id="IPR022159">
    <property type="entry name" value="STIP/TFIP11_N"/>
</dbReference>
<feature type="compositionally biased region" description="Acidic residues" evidence="7">
    <location>
        <begin position="1"/>
        <end position="11"/>
    </location>
</feature>
<keyword evidence="6" id="KW-0539">Nucleus</keyword>
<feature type="compositionally biased region" description="Basic residues" evidence="7">
    <location>
        <begin position="29"/>
        <end position="38"/>
    </location>
</feature>
<evidence type="ECO:0000313" key="9">
    <source>
        <dbReference type="EMBL" id="POS82687.1"/>
    </source>
</evidence>
<dbReference type="Pfam" id="PF07842">
    <property type="entry name" value="GCFC"/>
    <property type="match status" value="1"/>
</dbReference>
<reference evidence="9 10" key="1">
    <citation type="submission" date="2017-10" db="EMBL/GenBank/DDBJ databases">
        <title>Development of genomic resources for the powdery mildew, Erysiphe pulchra.</title>
        <authorList>
            <person name="Wadl P.A."/>
            <person name="Mack B.M."/>
            <person name="Moore G."/>
            <person name="Beltz S.B."/>
        </authorList>
    </citation>
    <scope>NUCLEOTIDE SEQUENCE [LARGE SCALE GENOMIC DNA]</scope>
    <source>
        <strain evidence="9">Cflorida</strain>
    </source>
</reference>
<feature type="compositionally biased region" description="Polar residues" evidence="7">
    <location>
        <begin position="240"/>
        <end position="252"/>
    </location>
</feature>
<feature type="region of interest" description="Disordered" evidence="7">
    <location>
        <begin position="1"/>
        <end position="63"/>
    </location>
</feature>
<evidence type="ECO:0000256" key="5">
    <source>
        <dbReference type="ARBA" id="ARBA00023187"/>
    </source>
</evidence>
<comment type="subcellular location">
    <subcellularLocation>
        <location evidence="1">Nucleus</location>
    </subcellularLocation>
</comment>
<feature type="domain" description="G-patch" evidence="8">
    <location>
        <begin position="176"/>
        <end position="222"/>
    </location>
</feature>
<organism evidence="9 10">
    <name type="scientific">Erysiphe pulchra</name>
    <dbReference type="NCBI Taxonomy" id="225359"/>
    <lineage>
        <taxon>Eukaryota</taxon>
        <taxon>Fungi</taxon>
        <taxon>Dikarya</taxon>
        <taxon>Ascomycota</taxon>
        <taxon>Pezizomycotina</taxon>
        <taxon>Leotiomycetes</taxon>
        <taxon>Erysiphales</taxon>
        <taxon>Erysiphaceae</taxon>
        <taxon>Erysiphe</taxon>
    </lineage>
</organism>
<keyword evidence="5" id="KW-0508">mRNA splicing</keyword>